<dbReference type="EMBL" id="BMAW01096831">
    <property type="protein sequence ID" value="GFS76658.1"/>
    <property type="molecule type" value="Genomic_DNA"/>
</dbReference>
<name>A0A8X6MT46_NEPPI</name>
<sequence length="106" mass="12027">MDALIPLFTRTCNNNDSNVGGKRLDFCRSTHRIALVIRFQPSTQICLRGQEVSTSHNHSGRIIVSSLHTHIQTLYHETAAKDLSHTAKTTDRWKYTCPLCFSTLKL</sequence>
<proteinExistence type="predicted"/>
<dbReference type="AlphaFoldDB" id="A0A8X6MT46"/>
<evidence type="ECO:0000313" key="2">
    <source>
        <dbReference type="Proteomes" id="UP000887013"/>
    </source>
</evidence>
<dbReference type="Proteomes" id="UP000887013">
    <property type="component" value="Unassembled WGS sequence"/>
</dbReference>
<accession>A0A8X6MT46</accession>
<reference evidence="1" key="1">
    <citation type="submission" date="2020-08" db="EMBL/GenBank/DDBJ databases">
        <title>Multicomponent nature underlies the extraordinary mechanical properties of spider dragline silk.</title>
        <authorList>
            <person name="Kono N."/>
            <person name="Nakamura H."/>
            <person name="Mori M."/>
            <person name="Yoshida Y."/>
            <person name="Ohtoshi R."/>
            <person name="Malay A.D."/>
            <person name="Moran D.A.P."/>
            <person name="Tomita M."/>
            <person name="Numata K."/>
            <person name="Arakawa K."/>
        </authorList>
    </citation>
    <scope>NUCLEOTIDE SEQUENCE</scope>
</reference>
<comment type="caution">
    <text evidence="1">The sequence shown here is derived from an EMBL/GenBank/DDBJ whole genome shotgun (WGS) entry which is preliminary data.</text>
</comment>
<gene>
    <name evidence="1" type="ORF">NPIL_256051</name>
</gene>
<keyword evidence="2" id="KW-1185">Reference proteome</keyword>
<evidence type="ECO:0000313" key="1">
    <source>
        <dbReference type="EMBL" id="GFS76658.1"/>
    </source>
</evidence>
<protein>
    <submittedName>
        <fullName evidence="1">Uncharacterized protein</fullName>
    </submittedName>
</protein>
<organism evidence="1 2">
    <name type="scientific">Nephila pilipes</name>
    <name type="common">Giant wood spider</name>
    <name type="synonym">Nephila maculata</name>
    <dbReference type="NCBI Taxonomy" id="299642"/>
    <lineage>
        <taxon>Eukaryota</taxon>
        <taxon>Metazoa</taxon>
        <taxon>Ecdysozoa</taxon>
        <taxon>Arthropoda</taxon>
        <taxon>Chelicerata</taxon>
        <taxon>Arachnida</taxon>
        <taxon>Araneae</taxon>
        <taxon>Araneomorphae</taxon>
        <taxon>Entelegynae</taxon>
        <taxon>Araneoidea</taxon>
        <taxon>Nephilidae</taxon>
        <taxon>Nephila</taxon>
    </lineage>
</organism>